<dbReference type="GeneID" id="92046441"/>
<keyword evidence="2 7" id="KW-0812">Transmembrane</keyword>
<feature type="compositionally biased region" description="Basic residues" evidence="6">
    <location>
        <begin position="294"/>
        <end position="304"/>
    </location>
</feature>
<evidence type="ECO:0000259" key="8">
    <source>
        <dbReference type="Pfam" id="PF20684"/>
    </source>
</evidence>
<sequence>MDAAAQAAAAMQEAILKAVHAAITEIWALYAVGSLLIASRLFVRIKLVGFRGLQPDDFLVVFAWMCYTSVSVVGQVFILNAGGKHTSQLTTPESRINLPLSEYPDYEFGSKMFLVGETLYMGTVWTLKMCMAFFYRRLVRGLWSEKLILPLMGGIGATFIAGIVTIYTTCVPVSKHWQILPNPGRNPWVFVTIMCLNLTTDLCILSLPIPVLAKMRTNTVRKIGLVFLFSLGAFTMVAAILRIISIFVLNQESAGALWSIREDFVAVVVTQAPMFWHTAYGSGDGSRDETSRSRSNRPRKKGSGHGHSTGESHELTFGSATMNRVKRPKDPYSLTQLGITRVGGSESQEEMINSPTNETTGATAGANGNAAIGSGVTAVATATTENSSDGKLGVSRTRSLSRKSRGPDKHQKNTVVVEQTVVTTTAICTEEQKRRDIEAWRKQPWET</sequence>
<comment type="similarity">
    <text evidence="5">Belongs to the SAT4 family.</text>
</comment>
<feature type="region of interest" description="Disordered" evidence="6">
    <location>
        <begin position="280"/>
        <end position="327"/>
    </location>
</feature>
<feature type="domain" description="Rhodopsin" evidence="8">
    <location>
        <begin position="40"/>
        <end position="277"/>
    </location>
</feature>
<feature type="region of interest" description="Disordered" evidence="6">
    <location>
        <begin position="382"/>
        <end position="413"/>
    </location>
</feature>
<accession>A0ABR1VX36</accession>
<comment type="subcellular location">
    <subcellularLocation>
        <location evidence="1">Membrane</location>
        <topology evidence="1">Multi-pass membrane protein</topology>
    </subcellularLocation>
</comment>
<feature type="transmembrane region" description="Helical" evidence="7">
    <location>
        <begin position="225"/>
        <end position="249"/>
    </location>
</feature>
<protein>
    <recommendedName>
        <fullName evidence="8">Rhodopsin domain-containing protein</fullName>
    </recommendedName>
</protein>
<dbReference type="EMBL" id="JAQQWN010000007">
    <property type="protein sequence ID" value="KAK8074403.1"/>
    <property type="molecule type" value="Genomic_DNA"/>
</dbReference>
<feature type="transmembrane region" description="Helical" evidence="7">
    <location>
        <begin position="118"/>
        <end position="135"/>
    </location>
</feature>
<dbReference type="RefSeq" id="XP_066665343.1">
    <property type="nucleotide sequence ID" value="XM_066813381.1"/>
</dbReference>
<evidence type="ECO:0000256" key="3">
    <source>
        <dbReference type="ARBA" id="ARBA00022989"/>
    </source>
</evidence>
<dbReference type="InterPro" id="IPR049326">
    <property type="entry name" value="Rhodopsin_dom_fungi"/>
</dbReference>
<name>A0ABR1VX36_9PEZI</name>
<evidence type="ECO:0000256" key="7">
    <source>
        <dbReference type="SAM" id="Phobius"/>
    </source>
</evidence>
<dbReference type="Proteomes" id="UP001433268">
    <property type="component" value="Unassembled WGS sequence"/>
</dbReference>
<dbReference type="PANTHER" id="PTHR33048">
    <property type="entry name" value="PTH11-LIKE INTEGRAL MEMBRANE PROTEIN (AFU_ORTHOLOGUE AFUA_5G11245)"/>
    <property type="match status" value="1"/>
</dbReference>
<keyword evidence="3 7" id="KW-1133">Transmembrane helix</keyword>
<organism evidence="9 10">
    <name type="scientific">Apiospora hydei</name>
    <dbReference type="NCBI Taxonomy" id="1337664"/>
    <lineage>
        <taxon>Eukaryota</taxon>
        <taxon>Fungi</taxon>
        <taxon>Dikarya</taxon>
        <taxon>Ascomycota</taxon>
        <taxon>Pezizomycotina</taxon>
        <taxon>Sordariomycetes</taxon>
        <taxon>Xylariomycetidae</taxon>
        <taxon>Amphisphaeriales</taxon>
        <taxon>Apiosporaceae</taxon>
        <taxon>Apiospora</taxon>
    </lineage>
</organism>
<gene>
    <name evidence="9" type="ORF">PG997_009066</name>
</gene>
<evidence type="ECO:0000256" key="6">
    <source>
        <dbReference type="SAM" id="MobiDB-lite"/>
    </source>
</evidence>
<dbReference type="InterPro" id="IPR052337">
    <property type="entry name" value="SAT4-like"/>
</dbReference>
<evidence type="ECO:0000256" key="5">
    <source>
        <dbReference type="ARBA" id="ARBA00038359"/>
    </source>
</evidence>
<feature type="transmembrane region" description="Helical" evidence="7">
    <location>
        <begin position="188"/>
        <end position="213"/>
    </location>
</feature>
<reference evidence="9 10" key="1">
    <citation type="submission" date="2023-01" db="EMBL/GenBank/DDBJ databases">
        <title>Analysis of 21 Apiospora genomes using comparative genomics revels a genus with tremendous synthesis potential of carbohydrate active enzymes and secondary metabolites.</title>
        <authorList>
            <person name="Sorensen T."/>
        </authorList>
    </citation>
    <scope>NUCLEOTIDE SEQUENCE [LARGE SCALE GENOMIC DNA]</scope>
    <source>
        <strain evidence="9 10">CBS 114990</strain>
    </source>
</reference>
<comment type="caution">
    <text evidence="9">The sequence shown here is derived from an EMBL/GenBank/DDBJ whole genome shotgun (WGS) entry which is preliminary data.</text>
</comment>
<evidence type="ECO:0000256" key="2">
    <source>
        <dbReference type="ARBA" id="ARBA00022692"/>
    </source>
</evidence>
<dbReference type="PANTHER" id="PTHR33048:SF2">
    <property type="entry name" value="SRPK"/>
    <property type="match status" value="1"/>
</dbReference>
<keyword evidence="10" id="KW-1185">Reference proteome</keyword>
<dbReference type="Pfam" id="PF20684">
    <property type="entry name" value="Fung_rhodopsin"/>
    <property type="match status" value="1"/>
</dbReference>
<proteinExistence type="inferred from homology"/>
<feature type="transmembrane region" description="Helical" evidence="7">
    <location>
        <begin position="58"/>
        <end position="79"/>
    </location>
</feature>
<evidence type="ECO:0000256" key="1">
    <source>
        <dbReference type="ARBA" id="ARBA00004141"/>
    </source>
</evidence>
<evidence type="ECO:0000256" key="4">
    <source>
        <dbReference type="ARBA" id="ARBA00023136"/>
    </source>
</evidence>
<feature type="transmembrane region" description="Helical" evidence="7">
    <location>
        <begin position="18"/>
        <end position="38"/>
    </location>
</feature>
<keyword evidence="4 7" id="KW-0472">Membrane</keyword>
<feature type="transmembrane region" description="Helical" evidence="7">
    <location>
        <begin position="147"/>
        <end position="168"/>
    </location>
</feature>
<evidence type="ECO:0000313" key="10">
    <source>
        <dbReference type="Proteomes" id="UP001433268"/>
    </source>
</evidence>
<evidence type="ECO:0000313" key="9">
    <source>
        <dbReference type="EMBL" id="KAK8074403.1"/>
    </source>
</evidence>